<dbReference type="SUPFAM" id="SSF53335">
    <property type="entry name" value="S-adenosyl-L-methionine-dependent methyltransferases"/>
    <property type="match status" value="1"/>
</dbReference>
<evidence type="ECO:0000313" key="3">
    <source>
        <dbReference type="EMBL" id="KAL0578994.1"/>
    </source>
</evidence>
<keyword evidence="4" id="KW-1185">Reference proteome</keyword>
<dbReference type="EMBL" id="JBAHYK010000075">
    <property type="protein sequence ID" value="KAL0578994.1"/>
    <property type="molecule type" value="Genomic_DNA"/>
</dbReference>
<evidence type="ECO:0000313" key="4">
    <source>
        <dbReference type="Proteomes" id="UP001465976"/>
    </source>
</evidence>
<dbReference type="Proteomes" id="UP001465976">
    <property type="component" value="Unassembled WGS sequence"/>
</dbReference>
<protein>
    <recommendedName>
        <fullName evidence="2">Methyltransferase domain-containing protein</fullName>
    </recommendedName>
</protein>
<accession>A0ABR3FU36</accession>
<name>A0ABR3FU36_9AGAR</name>
<dbReference type="Pfam" id="PF13679">
    <property type="entry name" value="Methyltransf_32"/>
    <property type="match status" value="1"/>
</dbReference>
<evidence type="ECO:0000259" key="2">
    <source>
        <dbReference type="Pfam" id="PF13679"/>
    </source>
</evidence>
<dbReference type="InterPro" id="IPR052220">
    <property type="entry name" value="METTL25"/>
</dbReference>
<reference evidence="3 4" key="1">
    <citation type="submission" date="2024-02" db="EMBL/GenBank/DDBJ databases">
        <title>A draft genome for the cacao thread blight pathogen Marasmius crinis-equi.</title>
        <authorList>
            <person name="Cohen S.P."/>
            <person name="Baruah I.K."/>
            <person name="Amoako-Attah I."/>
            <person name="Bukari Y."/>
            <person name="Meinhardt L.W."/>
            <person name="Bailey B.A."/>
        </authorList>
    </citation>
    <scope>NUCLEOTIDE SEQUENCE [LARGE SCALE GENOMIC DNA]</scope>
    <source>
        <strain evidence="3 4">GH-76</strain>
    </source>
</reference>
<dbReference type="PANTHER" id="PTHR12496">
    <property type="entry name" value="CGI-41 METHYLTRANSFERASE"/>
    <property type="match status" value="1"/>
</dbReference>
<gene>
    <name evidence="3" type="ORF">V5O48_002989</name>
</gene>
<evidence type="ECO:0000256" key="1">
    <source>
        <dbReference type="SAM" id="MobiDB-lite"/>
    </source>
</evidence>
<feature type="region of interest" description="Disordered" evidence="1">
    <location>
        <begin position="1"/>
        <end position="22"/>
    </location>
</feature>
<comment type="caution">
    <text evidence="3">The sequence shown here is derived from an EMBL/GenBank/DDBJ whole genome shotgun (WGS) entry which is preliminary data.</text>
</comment>
<dbReference type="InterPro" id="IPR029063">
    <property type="entry name" value="SAM-dependent_MTases_sf"/>
</dbReference>
<feature type="domain" description="Methyltransferase" evidence="2">
    <location>
        <begin position="97"/>
        <end position="256"/>
    </location>
</feature>
<proteinExistence type="predicted"/>
<organism evidence="3 4">
    <name type="scientific">Marasmius crinis-equi</name>
    <dbReference type="NCBI Taxonomy" id="585013"/>
    <lineage>
        <taxon>Eukaryota</taxon>
        <taxon>Fungi</taxon>
        <taxon>Dikarya</taxon>
        <taxon>Basidiomycota</taxon>
        <taxon>Agaricomycotina</taxon>
        <taxon>Agaricomycetes</taxon>
        <taxon>Agaricomycetidae</taxon>
        <taxon>Agaricales</taxon>
        <taxon>Marasmiineae</taxon>
        <taxon>Marasmiaceae</taxon>
        <taxon>Marasmius</taxon>
    </lineage>
</organism>
<dbReference type="PANTHER" id="PTHR12496:SF0">
    <property type="entry name" value="METHYLTRANSFERASE DOMAIN-CONTAINING PROTEIN"/>
    <property type="match status" value="1"/>
</dbReference>
<dbReference type="InterPro" id="IPR025714">
    <property type="entry name" value="Methyltranfer_dom"/>
</dbReference>
<sequence length="540" mass="60178">MQLISGPKASLNSKQHERFRTPHDQKNSVLMIDPAHITSILHNHPNQVREIPFIPSDSELRCHIVENSLDRTPITIPNNSEELSREWKAKMKGVSMKKAHEITRLASYIHHLPQHIRRDYIVDVGSGQGYLHRVLSAKHILALDSDEHQTTGAEARERKVEVVRPHMETKLGAKVTHKTLDITPESLVAAVDDWVSSLPLNSMEERVPVLIVALHACGSLHIDALQAFIRANNGNQPRRWYFSSAVTVPCCYNLLRPNHFPLSSRGYDLLNESGLPHPLPASAYHLAAQGELEERNKEKWELGIRKVVWRALVGPILEEVVTSESFTPPMGIGMKEFIAPSEFTASKNATAPTPRRNLRTIAAPTFASAPASANAPDLTSLDGGEARLGSDTSGIGTSVLFQRLGKLPNAAYENWEVFMEHVEKRLYSTSPASNTAQQQKSQLHARLPRTHILYADTPPNPPESSRAAKLQQLHLARCSLGPVIETVILKDRKRWIQEQLSECTARWNVELVPLFDQKKGSARNMAVIVVPNPSCNDSSK</sequence>